<organism evidence="1 2">
    <name type="scientific">Nitrosococcus halophilus (strain Nc4)</name>
    <dbReference type="NCBI Taxonomy" id="472759"/>
    <lineage>
        <taxon>Bacteria</taxon>
        <taxon>Pseudomonadati</taxon>
        <taxon>Pseudomonadota</taxon>
        <taxon>Gammaproteobacteria</taxon>
        <taxon>Chromatiales</taxon>
        <taxon>Chromatiaceae</taxon>
        <taxon>Nitrosococcus</taxon>
    </lineage>
</organism>
<dbReference type="EMBL" id="CP001798">
    <property type="protein sequence ID" value="ADE15386.1"/>
    <property type="molecule type" value="Genomic_DNA"/>
</dbReference>
<evidence type="ECO:0000313" key="1">
    <source>
        <dbReference type="EMBL" id="ADE15386.1"/>
    </source>
</evidence>
<proteinExistence type="predicted"/>
<sequence>MTMMENPLSGLTGEQRKELIVELGKNGKDKVAEIFESLNDILRQYDPTTLISILSAYGLTVGAGDGGVQSKESSGGLNQAHVELVQALALQIPENELGALPVTPDIVQKVWDRLIEIGHAFKFSRMNVELLESSNIEMAINQVQEFLRSHTQMVRNWGFHSQVVGISKELYSHFDGEIYNKFGFSATNAIDVFKVLTESVEEKLSKRFNILSDLKSTKAPYDMLVKYHELIGQGKNEADRFSENIDIKKMSRKNLFAMILSHFDLRMPDYYFINSHELSERLKIDESIIDNVLSHFSYRFGDLRDEKKEFLFLENPVWKKPVISSYSGYYCVLPQLFFSFVLDTLNEIVEGVDKKSLHDRRADYLESKIKEVVKTRFPESQVVSGVKWNQGEAQYETDLIAFIDSHAIIIEAKSQRISRPALRGAPDRIKRHLEEVLIEPGIQSNRLEKKLNDLRVQDEPDDSLLKEIPVDIRSINKALRVSVSLEDFATLQTNLRLFNETGWIPDDFAPCPSMNLADFETLFDFLEHPVQIIHYLLRRTELEGNYKFMGDELDFMGLYITNLLNIGNMVSDDEAEVIISGMSEPLDKYYMSKDQGILIDKPQPKISPFFKKIFSKLEERSTARWTEIGCILNRFPPDDQRKLVQHIKDLSKVVHRTWQSDDHNNIVIYKPPESSEYALVVVLFKDENRDKRYEFIDHASALGLEPNHVKYCLIIAINIDNDDLPYHYIALAENRDSESSHNKRVN</sequence>
<reference evidence="2" key="1">
    <citation type="submission" date="2010-04" db="EMBL/GenBank/DDBJ databases">
        <title>Complete genome sequence of Nitrosococcus halophilus Nc4, a salt-adapted, aerobic obligate ammonia-oxidizing sulfur purple bacterium.</title>
        <authorList>
            <consortium name="US DOE Joint Genome Institute"/>
            <person name="Campbell M.A."/>
            <person name="Malfatti S.A."/>
            <person name="Chain P.S.G."/>
            <person name="Heidelberg J.F."/>
            <person name="Ward B.B."/>
            <person name="Klotz M.G."/>
        </authorList>
    </citation>
    <scope>NUCLEOTIDE SEQUENCE [LARGE SCALE GENOMIC DNA]</scope>
    <source>
        <strain evidence="2">Nc4</strain>
    </source>
</reference>
<dbReference type="STRING" id="472759.Nhal_2298"/>
<dbReference type="HOGENOM" id="CLU_021902_0_0_6"/>
<dbReference type="KEGG" id="nhl:Nhal_2298"/>
<name>D5BV36_NITHN</name>
<dbReference type="AlphaFoldDB" id="D5BV36"/>
<keyword evidence="2" id="KW-1185">Reference proteome</keyword>
<dbReference type="eggNOG" id="COG3012">
    <property type="taxonomic scope" value="Bacteria"/>
</dbReference>
<accession>D5BV36</accession>
<protein>
    <recommendedName>
        <fullName evidence="3">NERD domain-containing protein</fullName>
    </recommendedName>
</protein>
<gene>
    <name evidence="1" type="ordered locus">Nhal_2298</name>
</gene>
<dbReference type="Proteomes" id="UP000001844">
    <property type="component" value="Chromosome"/>
</dbReference>
<evidence type="ECO:0000313" key="2">
    <source>
        <dbReference type="Proteomes" id="UP000001844"/>
    </source>
</evidence>
<evidence type="ECO:0008006" key="3">
    <source>
        <dbReference type="Google" id="ProtNLM"/>
    </source>
</evidence>